<protein>
    <recommendedName>
        <fullName evidence="4">AAA+ ATPase domain-containing protein</fullName>
    </recommendedName>
</protein>
<keyword evidence="3" id="KW-0067">ATP-binding</keyword>
<sequence length="251" mass="29054">NIIDNNTRIIKSSAGKTFLNSLEGGYEELDLLIEGIKLGVIKSSFFFGSPGTGKTSFAKDLAKLTNYTFVNLNISEIVDSRLGESIKNLEMFFKKNISEEKILFIDEADSLFTKRGTTNDVFEMERLLTVMLQVMDQKRKAVIIFASNLIDRIDKAILRRFDMLINFDKFRIDIDKAIQNSEIVNEWELTNSEMKQISKYIKEIHNPRMYDIDALTKKYLINSKLEKVGKKYSNSIKEYILQINKERSENE</sequence>
<comment type="similarity">
    <text evidence="1">Belongs to the AAA ATPase family.</text>
</comment>
<reference evidence="5 6" key="1">
    <citation type="submission" date="2018-02" db="EMBL/GenBank/DDBJ databases">
        <title>Mycoplasma marinum and Mycoplasma todarodis sp. nov., moderately halophilic and psychrotolerant mycoplasmas isolated from cephalopods.</title>
        <authorList>
            <person name="Viver T."/>
        </authorList>
    </citation>
    <scope>NUCLEOTIDE SEQUENCE [LARGE SCALE GENOMIC DNA]</scope>
    <source>
        <strain evidence="5 6">PE</strain>
    </source>
</reference>
<name>A0A4R0XU02_9MOLU</name>
<feature type="domain" description="AAA+ ATPase" evidence="4">
    <location>
        <begin position="40"/>
        <end position="171"/>
    </location>
</feature>
<dbReference type="Proteomes" id="UP000294192">
    <property type="component" value="Unassembled WGS sequence"/>
</dbReference>
<evidence type="ECO:0000256" key="2">
    <source>
        <dbReference type="ARBA" id="ARBA00022741"/>
    </source>
</evidence>
<evidence type="ECO:0000256" key="3">
    <source>
        <dbReference type="ARBA" id="ARBA00022840"/>
    </source>
</evidence>
<dbReference type="Gene3D" id="3.40.50.300">
    <property type="entry name" value="P-loop containing nucleotide triphosphate hydrolases"/>
    <property type="match status" value="1"/>
</dbReference>
<dbReference type="AlphaFoldDB" id="A0A4R0XU02"/>
<proteinExistence type="inferred from homology"/>
<dbReference type="InterPro" id="IPR027417">
    <property type="entry name" value="P-loop_NTPase"/>
</dbReference>
<evidence type="ECO:0000259" key="4">
    <source>
        <dbReference type="SMART" id="SM00382"/>
    </source>
</evidence>
<evidence type="ECO:0000313" key="6">
    <source>
        <dbReference type="Proteomes" id="UP000294192"/>
    </source>
</evidence>
<dbReference type="RefSeq" id="WP_131599624.1">
    <property type="nucleotide sequence ID" value="NZ_PSZO01000065.1"/>
</dbReference>
<dbReference type="EMBL" id="PSZO01000065">
    <property type="protein sequence ID" value="TCG10331.1"/>
    <property type="molecule type" value="Genomic_DNA"/>
</dbReference>
<dbReference type="InterPro" id="IPR050221">
    <property type="entry name" value="26S_Proteasome_ATPase"/>
</dbReference>
<dbReference type="CDD" id="cd19481">
    <property type="entry name" value="RecA-like_protease"/>
    <property type="match status" value="1"/>
</dbReference>
<gene>
    <name evidence="5" type="ORF">C4B24_04805</name>
</gene>
<dbReference type="GO" id="GO:0005524">
    <property type="term" value="F:ATP binding"/>
    <property type="evidence" value="ECO:0007669"/>
    <property type="project" value="UniProtKB-KW"/>
</dbReference>
<dbReference type="InterPro" id="IPR003593">
    <property type="entry name" value="AAA+_ATPase"/>
</dbReference>
<evidence type="ECO:0000313" key="5">
    <source>
        <dbReference type="EMBL" id="TCG10331.1"/>
    </source>
</evidence>
<organism evidence="5 6">
    <name type="scientific">Mycoplasma marinum</name>
    <dbReference type="NCBI Taxonomy" id="1937190"/>
    <lineage>
        <taxon>Bacteria</taxon>
        <taxon>Bacillati</taxon>
        <taxon>Mycoplasmatota</taxon>
        <taxon>Mollicutes</taxon>
        <taxon>Mycoplasmataceae</taxon>
        <taxon>Mycoplasma</taxon>
    </lineage>
</organism>
<keyword evidence="6" id="KW-1185">Reference proteome</keyword>
<keyword evidence="2" id="KW-0547">Nucleotide-binding</keyword>
<dbReference type="SMART" id="SM00382">
    <property type="entry name" value="AAA"/>
    <property type="match status" value="1"/>
</dbReference>
<evidence type="ECO:0000256" key="1">
    <source>
        <dbReference type="ARBA" id="ARBA00006914"/>
    </source>
</evidence>
<dbReference type="PANTHER" id="PTHR23073">
    <property type="entry name" value="26S PROTEASOME REGULATORY SUBUNIT"/>
    <property type="match status" value="1"/>
</dbReference>
<accession>A0A4R0XU02</accession>
<dbReference type="Pfam" id="PF00004">
    <property type="entry name" value="AAA"/>
    <property type="match status" value="1"/>
</dbReference>
<dbReference type="GO" id="GO:0016887">
    <property type="term" value="F:ATP hydrolysis activity"/>
    <property type="evidence" value="ECO:0007669"/>
    <property type="project" value="InterPro"/>
</dbReference>
<dbReference type="OrthoDB" id="9806903at2"/>
<feature type="non-terminal residue" evidence="5">
    <location>
        <position position="1"/>
    </location>
</feature>
<dbReference type="SUPFAM" id="SSF52540">
    <property type="entry name" value="P-loop containing nucleoside triphosphate hydrolases"/>
    <property type="match status" value="1"/>
</dbReference>
<comment type="caution">
    <text evidence="5">The sequence shown here is derived from an EMBL/GenBank/DDBJ whole genome shotgun (WGS) entry which is preliminary data.</text>
</comment>
<dbReference type="InterPro" id="IPR003959">
    <property type="entry name" value="ATPase_AAA_core"/>
</dbReference>